<dbReference type="EMBL" id="CM001403">
    <property type="protein sequence ID" value="EHQ27869.1"/>
    <property type="molecule type" value="Genomic_DNA"/>
</dbReference>
<dbReference type="InterPro" id="IPR036390">
    <property type="entry name" value="WH_DNA-bd_sf"/>
</dbReference>
<dbReference type="Gene3D" id="1.10.10.10">
    <property type="entry name" value="Winged helix-like DNA-binding domain superfamily/Winged helix DNA-binding domain"/>
    <property type="match status" value="1"/>
</dbReference>
<dbReference type="HOGENOM" id="CLU_1765953_0_0_10"/>
<dbReference type="SMART" id="SM00347">
    <property type="entry name" value="HTH_MARR"/>
    <property type="match status" value="1"/>
</dbReference>
<name>H1Y289_9SPHI</name>
<sequence length="147" mass="17140">MNFGEDLSLQVMLVHKAYHQFLLKSFQDIDVYQHLQIIVFINRIGGSCTQKQICEGLQIEKSYLVKIIDALVQKGYILKRVSHKDRRSNQINLTARATEIADSFTNQMEKFTEAMGEHLTWQERHNCVRALKLVSENFNHIKNQGFD</sequence>
<gene>
    <name evidence="5" type="ORF">Mucpa_3771</name>
</gene>
<evidence type="ECO:0000256" key="2">
    <source>
        <dbReference type="ARBA" id="ARBA00023125"/>
    </source>
</evidence>
<accession>H1Y289</accession>
<dbReference type="PANTHER" id="PTHR42756">
    <property type="entry name" value="TRANSCRIPTIONAL REGULATOR, MARR"/>
    <property type="match status" value="1"/>
</dbReference>
<dbReference type="OrthoDB" id="795750at2"/>
<dbReference type="PRINTS" id="PR00598">
    <property type="entry name" value="HTHMARR"/>
</dbReference>
<keyword evidence="2" id="KW-0238">DNA-binding</keyword>
<dbReference type="Pfam" id="PF12802">
    <property type="entry name" value="MarR_2"/>
    <property type="match status" value="1"/>
</dbReference>
<dbReference type="RefSeq" id="WP_008508481.1">
    <property type="nucleotide sequence ID" value="NZ_CM001403.1"/>
</dbReference>
<dbReference type="InterPro" id="IPR036388">
    <property type="entry name" value="WH-like_DNA-bd_sf"/>
</dbReference>
<organism evidence="5 6">
    <name type="scientific">Mucilaginibacter paludis DSM 18603</name>
    <dbReference type="NCBI Taxonomy" id="714943"/>
    <lineage>
        <taxon>Bacteria</taxon>
        <taxon>Pseudomonadati</taxon>
        <taxon>Bacteroidota</taxon>
        <taxon>Sphingobacteriia</taxon>
        <taxon>Sphingobacteriales</taxon>
        <taxon>Sphingobacteriaceae</taxon>
        <taxon>Mucilaginibacter</taxon>
    </lineage>
</organism>
<keyword evidence="6" id="KW-1185">Reference proteome</keyword>
<proteinExistence type="predicted"/>
<evidence type="ECO:0000256" key="3">
    <source>
        <dbReference type="ARBA" id="ARBA00023163"/>
    </source>
</evidence>
<dbReference type="Proteomes" id="UP000002774">
    <property type="component" value="Chromosome"/>
</dbReference>
<evidence type="ECO:0000259" key="4">
    <source>
        <dbReference type="SMART" id="SM00347"/>
    </source>
</evidence>
<evidence type="ECO:0000313" key="6">
    <source>
        <dbReference type="Proteomes" id="UP000002774"/>
    </source>
</evidence>
<dbReference type="GO" id="GO:0003677">
    <property type="term" value="F:DNA binding"/>
    <property type="evidence" value="ECO:0007669"/>
    <property type="project" value="UniProtKB-KW"/>
</dbReference>
<dbReference type="SUPFAM" id="SSF46785">
    <property type="entry name" value="Winged helix' DNA-binding domain"/>
    <property type="match status" value="1"/>
</dbReference>
<dbReference type="AlphaFoldDB" id="H1Y289"/>
<evidence type="ECO:0000313" key="5">
    <source>
        <dbReference type="EMBL" id="EHQ27869.1"/>
    </source>
</evidence>
<feature type="domain" description="HTH marR-type" evidence="4">
    <location>
        <begin position="24"/>
        <end position="124"/>
    </location>
</feature>
<keyword evidence="1" id="KW-0805">Transcription regulation</keyword>
<reference evidence="5" key="1">
    <citation type="submission" date="2011-09" db="EMBL/GenBank/DDBJ databases">
        <title>The permanent draft genome of Mucilaginibacter paludis DSM 18603.</title>
        <authorList>
            <consortium name="US DOE Joint Genome Institute (JGI-PGF)"/>
            <person name="Lucas S."/>
            <person name="Han J."/>
            <person name="Lapidus A."/>
            <person name="Bruce D."/>
            <person name="Goodwin L."/>
            <person name="Pitluck S."/>
            <person name="Peters L."/>
            <person name="Kyrpides N."/>
            <person name="Mavromatis K."/>
            <person name="Ivanova N."/>
            <person name="Mikhailova N."/>
            <person name="Held B."/>
            <person name="Detter J.C."/>
            <person name="Tapia R."/>
            <person name="Han C."/>
            <person name="Land M."/>
            <person name="Hauser L."/>
            <person name="Markowitz V."/>
            <person name="Cheng J.-F."/>
            <person name="Hugenholtz P."/>
            <person name="Woyke T."/>
            <person name="Wu D."/>
            <person name="Tindall B."/>
            <person name="Brambilla E."/>
            <person name="Klenk H.-P."/>
            <person name="Eisen J.A."/>
        </authorList>
    </citation>
    <scope>NUCLEOTIDE SEQUENCE [LARGE SCALE GENOMIC DNA]</scope>
    <source>
        <strain evidence="5">DSM 18603</strain>
    </source>
</reference>
<protein>
    <submittedName>
        <fullName evidence="5">Regulatory protein MarR</fullName>
    </submittedName>
</protein>
<keyword evidence="3" id="KW-0804">Transcription</keyword>
<dbReference type="InterPro" id="IPR000835">
    <property type="entry name" value="HTH_MarR-typ"/>
</dbReference>
<dbReference type="PANTHER" id="PTHR42756:SF1">
    <property type="entry name" value="TRANSCRIPTIONAL REPRESSOR OF EMRAB OPERON"/>
    <property type="match status" value="1"/>
</dbReference>
<dbReference type="GO" id="GO:0003700">
    <property type="term" value="F:DNA-binding transcription factor activity"/>
    <property type="evidence" value="ECO:0007669"/>
    <property type="project" value="InterPro"/>
</dbReference>
<dbReference type="STRING" id="714943.Mucpa_3771"/>
<evidence type="ECO:0000256" key="1">
    <source>
        <dbReference type="ARBA" id="ARBA00023015"/>
    </source>
</evidence>